<proteinExistence type="predicted"/>
<name>A0ACC7NDI0_9BURK</name>
<organism evidence="1 2">
    <name type="scientific">Paraburkholderia rhynchosiae</name>
    <dbReference type="NCBI Taxonomy" id="487049"/>
    <lineage>
        <taxon>Bacteria</taxon>
        <taxon>Pseudomonadati</taxon>
        <taxon>Pseudomonadota</taxon>
        <taxon>Betaproteobacteria</taxon>
        <taxon>Burkholderiales</taxon>
        <taxon>Burkholderiaceae</taxon>
        <taxon>Paraburkholderia</taxon>
    </lineage>
</organism>
<dbReference type="Proteomes" id="UP001629235">
    <property type="component" value="Unassembled WGS sequence"/>
</dbReference>
<keyword evidence="2" id="KW-1185">Reference proteome</keyword>
<evidence type="ECO:0000313" key="2">
    <source>
        <dbReference type="Proteomes" id="UP001629235"/>
    </source>
</evidence>
<gene>
    <name evidence="1" type="ORF">PQR01_18890</name>
</gene>
<sequence>MTAPYTIERVVFASGERFPLLREGPLRVPSFDVTAFTLSEFRQVNAASATLEQVVRSIKVFALFCDKETLDLDARMREGRFLEMGELDALVEWCGRPLADMEAIVEAEQEPRPSRKTNVHSLESRRARAKKSAKAVDRDTAALRLRHIANFLGWKADRYLPNLSTNSPTRASLVSAKDTVVAALRARVPHTSGRNSTQQRMALEEALQERLWEVIRPATPKNPNPDNPWKTYRMQVRNELIIRWFLGLGLRRGELLGARVADVDLRQNQVFIARRPDDDEDPRVDEPNTKTNDRLLVMAPKLAKATSYYIMEIRRTYVKARTHPFLFVASGGAPLSKSGLYAVFEELCDRHPELGSIFPHLLRHTWNFNFSVLIDEKGESPEYEKKMRSRLMGWNPTSKTGDIYNGRHTERKARKASLQMQENMELPADVDED</sequence>
<accession>A0ACC7NDI0</accession>
<reference evidence="1 2" key="1">
    <citation type="journal article" date="2024" name="Chem. Sci.">
        <title>Discovery of megapolipeptins by genome mining of a Burkholderiales bacteria collection.</title>
        <authorList>
            <person name="Paulo B.S."/>
            <person name="Recchia M.J.J."/>
            <person name="Lee S."/>
            <person name="Fergusson C.H."/>
            <person name="Romanowski S.B."/>
            <person name="Hernandez A."/>
            <person name="Krull N."/>
            <person name="Liu D.Y."/>
            <person name="Cavanagh H."/>
            <person name="Bos A."/>
            <person name="Gray C.A."/>
            <person name="Murphy B.T."/>
            <person name="Linington R.G."/>
            <person name="Eustaquio A.S."/>
        </authorList>
    </citation>
    <scope>NUCLEOTIDE SEQUENCE [LARGE SCALE GENOMIC DNA]</scope>
    <source>
        <strain evidence="1 2">RL18-126-BIB-B</strain>
    </source>
</reference>
<comment type="caution">
    <text evidence="1">The sequence shown here is derived from an EMBL/GenBank/DDBJ whole genome shotgun (WGS) entry which is preliminary data.</text>
</comment>
<dbReference type="EMBL" id="JAQQDW010000036">
    <property type="protein sequence ID" value="MFM0105497.1"/>
    <property type="molecule type" value="Genomic_DNA"/>
</dbReference>
<evidence type="ECO:0000313" key="1">
    <source>
        <dbReference type="EMBL" id="MFM0105497.1"/>
    </source>
</evidence>
<protein>
    <submittedName>
        <fullName evidence="1">Site-specific integrase</fullName>
    </submittedName>
</protein>